<dbReference type="Pfam" id="PF00528">
    <property type="entry name" value="BPD_transp_1"/>
    <property type="match status" value="1"/>
</dbReference>
<evidence type="ECO:0000259" key="9">
    <source>
        <dbReference type="PROSITE" id="PS50928"/>
    </source>
</evidence>
<comment type="caution">
    <text evidence="10">The sequence shown here is derived from an EMBL/GenBank/DDBJ whole genome shotgun (WGS) entry which is preliminary data.</text>
</comment>
<evidence type="ECO:0000256" key="1">
    <source>
        <dbReference type="ARBA" id="ARBA00004651"/>
    </source>
</evidence>
<evidence type="ECO:0000256" key="6">
    <source>
        <dbReference type="ARBA" id="ARBA00035642"/>
    </source>
</evidence>
<sequence length="514" mass="57469">MIIFERKEYFLQLLSEHILISFGALAITTIVGILLGIWVFYSSKSRKFVLPLVNFLYTIPSIAMFGLLIPLVGIGLKNALIVLVLYGLLPMVRNTSTGLSEVRPDIVEAAKGMGATRYQIFKDIYFPLALPSILSGLRITTVMLVALTGLAALIGAGGLGQAIFRGLNTMNTPMIVAGSLGVSLLAVLSDQWVGVFENKLVRLVSKNASKKQKLVVYLNMTLLVVVVIAATVYTRPLQSKNINTIIVASKPTSEQFILGEIIAQLIENETDLQVVRKFGIGGGTTNIHPAMTNGEVDMYVEYTGTGWMNVLEKPLPTDNHVEFSLIQKQYEENYHLKWLGLLGFNNTYTLAIPDSLAQKFKIHNFSDLARYSPHFKFGAEFDFFERSDAYEGLVKTYGFNFSSIHEMDINLRYNAIVEGKVNAIDAFTTDAKIVALNLKVLVDNKNYFPSYEAGIIARMEILERFPQLEPLLMELNQQIGTETMTQMNYEVEVLKKDPRIVAKLFLEHLKEQQK</sequence>
<evidence type="ECO:0000256" key="2">
    <source>
        <dbReference type="ARBA" id="ARBA00022448"/>
    </source>
</evidence>
<dbReference type="GO" id="GO:0022857">
    <property type="term" value="F:transmembrane transporter activity"/>
    <property type="evidence" value="ECO:0007669"/>
    <property type="project" value="InterPro"/>
</dbReference>
<dbReference type="CDD" id="cd06261">
    <property type="entry name" value="TM_PBP2"/>
    <property type="match status" value="1"/>
</dbReference>
<evidence type="ECO:0000313" key="10">
    <source>
        <dbReference type="EMBL" id="RXJ44343.1"/>
    </source>
</evidence>
<dbReference type="Proteomes" id="UP000289792">
    <property type="component" value="Unassembled WGS sequence"/>
</dbReference>
<gene>
    <name evidence="10" type="ORF">ESZ48_18260</name>
</gene>
<dbReference type="RefSeq" id="WP_129018943.1">
    <property type="nucleotide sequence ID" value="NZ_SDDZ01000019.1"/>
</dbReference>
<dbReference type="PANTHER" id="PTHR30177">
    <property type="entry name" value="GLYCINE BETAINE/L-PROLINE TRANSPORT SYSTEM PERMEASE PROTEIN PROW"/>
    <property type="match status" value="1"/>
</dbReference>
<keyword evidence="3 8" id="KW-0812">Transmembrane</keyword>
<accession>A0A4Q0XBM2</accession>
<evidence type="ECO:0000256" key="3">
    <source>
        <dbReference type="ARBA" id="ARBA00022692"/>
    </source>
</evidence>
<evidence type="ECO:0000256" key="7">
    <source>
        <dbReference type="ARBA" id="ARBA00035652"/>
    </source>
</evidence>
<evidence type="ECO:0000256" key="4">
    <source>
        <dbReference type="ARBA" id="ARBA00022989"/>
    </source>
</evidence>
<dbReference type="EMBL" id="SDDZ01000019">
    <property type="protein sequence ID" value="RXJ44343.1"/>
    <property type="molecule type" value="Genomic_DNA"/>
</dbReference>
<feature type="transmembrane region" description="Helical" evidence="8">
    <location>
        <begin position="214"/>
        <end position="233"/>
    </location>
</feature>
<feature type="transmembrane region" description="Helical" evidence="8">
    <location>
        <begin position="18"/>
        <end position="41"/>
    </location>
</feature>
<dbReference type="Gene3D" id="3.40.190.10">
    <property type="entry name" value="Periplasmic binding protein-like II"/>
    <property type="match status" value="1"/>
</dbReference>
<keyword evidence="2 8" id="KW-0813">Transport</keyword>
<comment type="similarity">
    <text evidence="6">In the C-terminal section; belongs to the OsmX family.</text>
</comment>
<dbReference type="GO" id="GO:0031460">
    <property type="term" value="P:glycine betaine transport"/>
    <property type="evidence" value="ECO:0007669"/>
    <property type="project" value="TreeGrafter"/>
</dbReference>
<dbReference type="FunFam" id="1.10.3720.10:FF:000001">
    <property type="entry name" value="Glycine betaine ABC transporter, permease"/>
    <property type="match status" value="1"/>
</dbReference>
<dbReference type="InterPro" id="IPR035906">
    <property type="entry name" value="MetI-like_sf"/>
</dbReference>
<comment type="subcellular location">
    <subcellularLocation>
        <location evidence="1 8">Cell membrane</location>
        <topology evidence="1 8">Multi-pass membrane protein</topology>
    </subcellularLocation>
</comment>
<organism evidence="10 11">
    <name type="scientific">Gelidibacter gilvus</name>
    <dbReference type="NCBI Taxonomy" id="59602"/>
    <lineage>
        <taxon>Bacteria</taxon>
        <taxon>Pseudomonadati</taxon>
        <taxon>Bacteroidota</taxon>
        <taxon>Flavobacteriia</taxon>
        <taxon>Flavobacteriales</taxon>
        <taxon>Flavobacteriaceae</taxon>
        <taxon>Gelidibacter</taxon>
    </lineage>
</organism>
<dbReference type="Gene3D" id="3.40.190.120">
    <property type="entry name" value="Osmoprotection protein (prox), domain 2"/>
    <property type="match status" value="1"/>
</dbReference>
<keyword evidence="5 8" id="KW-0472">Membrane</keyword>
<dbReference type="Pfam" id="PF04069">
    <property type="entry name" value="OpuAC"/>
    <property type="match status" value="1"/>
</dbReference>
<feature type="transmembrane region" description="Helical" evidence="8">
    <location>
        <begin position="175"/>
        <end position="193"/>
    </location>
</feature>
<comment type="similarity">
    <text evidence="7">In the N-terminal section; belongs to the binding-protein-dependent transport system permease family.</text>
</comment>
<feature type="transmembrane region" description="Helical" evidence="8">
    <location>
        <begin position="142"/>
        <end position="163"/>
    </location>
</feature>
<dbReference type="PANTHER" id="PTHR30177:SF4">
    <property type="entry name" value="OSMOPROTECTANT IMPORT PERMEASE PROTEIN OSMW"/>
    <property type="match status" value="1"/>
</dbReference>
<reference evidence="10 11" key="1">
    <citation type="submission" date="2019-01" db="EMBL/GenBank/DDBJ databases">
        <title>Genome sequence of the Antarctic species Gelidibacter gilvus ACAM 158(T).</title>
        <authorList>
            <person name="Bowman J.P."/>
        </authorList>
    </citation>
    <scope>NUCLEOTIDE SEQUENCE [LARGE SCALE GENOMIC DNA]</scope>
    <source>
        <strain evidence="10 11">IC158</strain>
    </source>
</reference>
<comment type="similarity">
    <text evidence="8">Belongs to the binding-protein-dependent transport system permease family.</text>
</comment>
<dbReference type="Gene3D" id="1.10.3720.10">
    <property type="entry name" value="MetI-like"/>
    <property type="match status" value="1"/>
</dbReference>
<dbReference type="AlphaFoldDB" id="A0A4Q0XBM2"/>
<dbReference type="SUPFAM" id="SSF53850">
    <property type="entry name" value="Periplasmic binding protein-like II"/>
    <property type="match status" value="1"/>
</dbReference>
<protein>
    <submittedName>
        <fullName evidence="10">ABC transporter permease subunit</fullName>
    </submittedName>
</protein>
<dbReference type="InterPro" id="IPR051204">
    <property type="entry name" value="ABC_transp_perm/SBD"/>
</dbReference>
<feature type="domain" description="ABC transmembrane type-1" evidence="9">
    <location>
        <begin position="14"/>
        <end position="193"/>
    </location>
</feature>
<keyword evidence="11" id="KW-1185">Reference proteome</keyword>
<dbReference type="InterPro" id="IPR000515">
    <property type="entry name" value="MetI-like"/>
</dbReference>
<evidence type="ECO:0000256" key="5">
    <source>
        <dbReference type="ARBA" id="ARBA00023136"/>
    </source>
</evidence>
<dbReference type="OrthoDB" id="9801163at2"/>
<dbReference type="GO" id="GO:0043190">
    <property type="term" value="C:ATP-binding cassette (ABC) transporter complex"/>
    <property type="evidence" value="ECO:0007669"/>
    <property type="project" value="InterPro"/>
</dbReference>
<evidence type="ECO:0000256" key="8">
    <source>
        <dbReference type="RuleBase" id="RU363032"/>
    </source>
</evidence>
<keyword evidence="4 8" id="KW-1133">Transmembrane helix</keyword>
<proteinExistence type="inferred from homology"/>
<name>A0A4Q0XBM2_9FLAO</name>
<evidence type="ECO:0000313" key="11">
    <source>
        <dbReference type="Proteomes" id="UP000289792"/>
    </source>
</evidence>
<dbReference type="InterPro" id="IPR007210">
    <property type="entry name" value="ABC_Gly_betaine_transp_sub-bd"/>
</dbReference>
<dbReference type="SUPFAM" id="SSF161098">
    <property type="entry name" value="MetI-like"/>
    <property type="match status" value="1"/>
</dbReference>
<dbReference type="PROSITE" id="PS50928">
    <property type="entry name" value="ABC_TM1"/>
    <property type="match status" value="1"/>
</dbReference>